<dbReference type="PANTHER" id="PTHR20963:SF8">
    <property type="entry name" value="MULTIPLE INOSITOL POLYPHOSPHATE PHOSPHATASE 1"/>
    <property type="match status" value="1"/>
</dbReference>
<evidence type="ECO:0000256" key="14">
    <source>
        <dbReference type="SAM" id="MobiDB-lite"/>
    </source>
</evidence>
<dbReference type="STRING" id="31964.CMS2887"/>
<dbReference type="GeneID" id="29471909"/>
<evidence type="ECO:0000256" key="15">
    <source>
        <dbReference type="SAM" id="Phobius"/>
    </source>
</evidence>
<dbReference type="RefSeq" id="WP_012300114.1">
    <property type="nucleotide sequence ID" value="NC_010407.1"/>
</dbReference>
<dbReference type="Proteomes" id="UP000001318">
    <property type="component" value="Chromosome"/>
</dbReference>
<gene>
    <name evidence="17" type="ordered locus">CMS2887</name>
</gene>
<keyword evidence="15" id="KW-1133">Transmembrane helix</keyword>
<dbReference type="CDD" id="cd07061">
    <property type="entry name" value="HP_HAP_like"/>
    <property type="match status" value="1"/>
</dbReference>
<keyword evidence="15" id="KW-0812">Transmembrane</keyword>
<evidence type="ECO:0000313" key="17">
    <source>
        <dbReference type="EMBL" id="CAQ02958.1"/>
    </source>
</evidence>
<sequence>MRLRTRRRLSASVALALALGIAAGGSALPALAATGDGTGTATGTGSGDRTYYSSKTPYQPQGTAAGLAPAPAGFAPVYTESVARHGSRALSSFKYDSLTTQVWEQARSEGALTTLGQTLGPEIQKLTAANEELGYGNLTGQGADQHRGIGARVVQRLPSLFAGIDAGSDQVTLESSGEARATASGKAFAEGLRKADPLLASHLPKDIAKDPATLYFHKSAANADYQAYEDGPAVTAAVDAIHAQPRSHEAARRLLERIYTPAFVDRLAAGRYHFVDGGDGGTHVDDELDAAMMLYNLYIIAPDMTEEVSVDFDRYFSPAGAGDDADTEWFAYLLDSEDFYSKGPAFQGSDITYRMATPLLDDFLDSMDARLAGSTTAATFRFAHAETIIPFAALLGLPGSTQQVTPEAPYTYATNAWRGETVTPMAANVQWDVFRDAGGRAVVRMLYDEKAIPFRTGCTPIAPGSLFYDAGEVRRCLTGAAAADPGTPAPAAGATLPGSPAEVAAADASAARGDTLAATGMSADELPFLALLAFALGAAGITAVGVVRRPRHP</sequence>
<proteinExistence type="inferred from homology"/>
<accession>B0RC72</accession>
<evidence type="ECO:0000256" key="13">
    <source>
        <dbReference type="ARBA" id="ARBA00043832"/>
    </source>
</evidence>
<keyword evidence="18" id="KW-1185">Reference proteome</keyword>
<evidence type="ECO:0000256" key="5">
    <source>
        <dbReference type="ARBA" id="ARBA00018097"/>
    </source>
</evidence>
<feature type="transmembrane region" description="Helical" evidence="15">
    <location>
        <begin position="526"/>
        <end position="547"/>
    </location>
</feature>
<dbReference type="SUPFAM" id="SSF53254">
    <property type="entry name" value="Phosphoglycerate mutase-like"/>
    <property type="match status" value="1"/>
</dbReference>
<evidence type="ECO:0000256" key="3">
    <source>
        <dbReference type="ARBA" id="ARBA00012976"/>
    </source>
</evidence>
<evidence type="ECO:0000313" key="18">
    <source>
        <dbReference type="Proteomes" id="UP000001318"/>
    </source>
</evidence>
<evidence type="ECO:0000256" key="1">
    <source>
        <dbReference type="ARBA" id="ARBA00004370"/>
    </source>
</evidence>
<keyword evidence="8 15" id="KW-0472">Membrane</keyword>
<dbReference type="EC" id="3.1.3.62" evidence="4"/>
<feature type="region of interest" description="Disordered" evidence="14">
    <location>
        <begin position="35"/>
        <end position="55"/>
    </location>
</feature>
<dbReference type="PROSITE" id="PS51318">
    <property type="entry name" value="TAT"/>
    <property type="match status" value="1"/>
</dbReference>
<comment type="catalytic activity">
    <reaction evidence="12">
        <text>1D-myo-inositol hexakisphosphate + H2O = 1D-myo-inositol 1,2,4,5,6-pentakisphosphate + phosphate</text>
        <dbReference type="Rhea" id="RHEA:16989"/>
        <dbReference type="ChEBI" id="CHEBI:15377"/>
        <dbReference type="ChEBI" id="CHEBI:43474"/>
        <dbReference type="ChEBI" id="CHEBI:57798"/>
        <dbReference type="ChEBI" id="CHEBI:58130"/>
        <dbReference type="EC" id="3.1.3.62"/>
    </reaction>
    <physiologicalReaction direction="left-to-right" evidence="12">
        <dbReference type="Rhea" id="RHEA:16990"/>
    </physiologicalReaction>
</comment>
<dbReference type="Gene3D" id="3.40.50.1240">
    <property type="entry name" value="Phosphoglycerate mutase-like"/>
    <property type="match status" value="1"/>
</dbReference>
<protein>
    <recommendedName>
        <fullName evidence="5">Multiple inositol polyphosphate phosphatase 1</fullName>
        <ecNumber evidence="4">3.1.3.62</ecNumber>
        <ecNumber evidence="3">3.1.3.80</ecNumber>
    </recommendedName>
    <alternativeName>
        <fullName evidence="9">2,3-bisphosphoglycerate 3-phosphatase</fullName>
    </alternativeName>
</protein>
<dbReference type="EMBL" id="AM849034">
    <property type="protein sequence ID" value="CAQ02958.1"/>
    <property type="molecule type" value="Genomic_DNA"/>
</dbReference>
<dbReference type="InterPro" id="IPR000560">
    <property type="entry name" value="His_Pase_clade-2"/>
</dbReference>
<comment type="catalytic activity">
    <reaction evidence="11">
        <text>1D-myo-inositol 1,2,4,5,6-pentakisphosphate + H2O = 1D-myo-inositol 1,2,5,6-tetrakisphosphate + phosphate</text>
        <dbReference type="Rhea" id="RHEA:77115"/>
        <dbReference type="ChEBI" id="CHEBI:15377"/>
        <dbReference type="ChEBI" id="CHEBI:43474"/>
        <dbReference type="ChEBI" id="CHEBI:57798"/>
        <dbReference type="ChEBI" id="CHEBI:195535"/>
        <dbReference type="EC" id="3.1.3.62"/>
    </reaction>
    <physiologicalReaction direction="left-to-right" evidence="11">
        <dbReference type="Rhea" id="RHEA:77116"/>
    </physiologicalReaction>
</comment>
<feature type="signal peptide" evidence="16">
    <location>
        <begin position="1"/>
        <end position="32"/>
    </location>
</feature>
<evidence type="ECO:0000256" key="12">
    <source>
        <dbReference type="ARBA" id="ARBA00043691"/>
    </source>
</evidence>
<dbReference type="InterPro" id="IPR029033">
    <property type="entry name" value="His_PPase_superfam"/>
</dbReference>
<evidence type="ECO:0000256" key="7">
    <source>
        <dbReference type="ARBA" id="ARBA00022801"/>
    </source>
</evidence>
<comment type="subcellular location">
    <subcellularLocation>
        <location evidence="1">Membrane</location>
    </subcellularLocation>
</comment>
<dbReference type="eggNOG" id="COG3537">
    <property type="taxonomic scope" value="Bacteria"/>
</dbReference>
<dbReference type="PANTHER" id="PTHR20963">
    <property type="entry name" value="MULTIPLE INOSITOL POLYPHOSPHATE PHOSPHATASE-RELATED"/>
    <property type="match status" value="1"/>
</dbReference>
<evidence type="ECO:0000256" key="8">
    <source>
        <dbReference type="ARBA" id="ARBA00023136"/>
    </source>
</evidence>
<evidence type="ECO:0000256" key="2">
    <source>
        <dbReference type="ARBA" id="ARBA00008422"/>
    </source>
</evidence>
<evidence type="ECO:0000256" key="4">
    <source>
        <dbReference type="ARBA" id="ARBA00013040"/>
    </source>
</evidence>
<feature type="chain" id="PRO_5030165214" description="Multiple inositol polyphosphate phosphatase 1" evidence="16">
    <location>
        <begin position="33"/>
        <end position="553"/>
    </location>
</feature>
<comment type="catalytic activity">
    <reaction evidence="10">
        <text>1D-myo-inositol 1,2,5,6-tetrakisphosphate + H2O = 1D-myo-inositol 1,2,6-trisphosphate + phosphate</text>
        <dbReference type="Rhea" id="RHEA:77119"/>
        <dbReference type="ChEBI" id="CHEBI:15377"/>
        <dbReference type="ChEBI" id="CHEBI:43474"/>
        <dbReference type="ChEBI" id="CHEBI:195535"/>
        <dbReference type="ChEBI" id="CHEBI:195537"/>
        <dbReference type="EC" id="3.1.3.62"/>
    </reaction>
    <physiologicalReaction direction="left-to-right" evidence="10">
        <dbReference type="Rhea" id="RHEA:77120"/>
    </physiologicalReaction>
</comment>
<evidence type="ECO:0000256" key="9">
    <source>
        <dbReference type="ARBA" id="ARBA00031642"/>
    </source>
</evidence>
<reference evidence="17 18" key="1">
    <citation type="journal article" date="2008" name="J. Bacteriol.">
        <title>Genome of the actinomycete plant pathogen Clavibacter michiganensis subsp. sepedonicus suggests recent niche adaptation.</title>
        <authorList>
            <person name="Bentley S.D."/>
            <person name="Corton C."/>
            <person name="Brown S.E."/>
            <person name="Barron A."/>
            <person name="Clark L."/>
            <person name="Doggett J."/>
            <person name="Harris B."/>
            <person name="Ormond D."/>
            <person name="Quail M.A."/>
            <person name="May G."/>
            <person name="Francis D."/>
            <person name="Knudson D."/>
            <person name="Parkhill J."/>
            <person name="Ishimaru C.A."/>
        </authorList>
    </citation>
    <scope>NUCLEOTIDE SEQUENCE [LARGE SCALE GENOMIC DNA]</scope>
    <source>
        <strain evidence="18">ATCC 33113 / DSM 20744 / JCM 9667 / LMG 2889 / ICMP 2535 / C-1</strain>
    </source>
</reference>
<dbReference type="EC" id="3.1.3.80" evidence="3"/>
<dbReference type="OrthoDB" id="9770871at2"/>
<keyword evidence="6 16" id="KW-0732">Signal</keyword>
<dbReference type="InterPro" id="IPR006311">
    <property type="entry name" value="TAT_signal"/>
</dbReference>
<comment type="catalytic activity">
    <reaction evidence="13">
        <text>(2R)-2,3-bisphosphoglycerate + H2O = (2R)-2-phosphoglycerate + phosphate</text>
        <dbReference type="Rhea" id="RHEA:27381"/>
        <dbReference type="ChEBI" id="CHEBI:15377"/>
        <dbReference type="ChEBI" id="CHEBI:43474"/>
        <dbReference type="ChEBI" id="CHEBI:58248"/>
        <dbReference type="ChEBI" id="CHEBI:58289"/>
        <dbReference type="EC" id="3.1.3.80"/>
    </reaction>
    <physiologicalReaction direction="left-to-right" evidence="13">
        <dbReference type="Rhea" id="RHEA:27382"/>
    </physiologicalReaction>
</comment>
<organism evidence="17 18">
    <name type="scientific">Clavibacter sepedonicus</name>
    <name type="common">Clavibacter michiganensis subsp. sepedonicus</name>
    <dbReference type="NCBI Taxonomy" id="31964"/>
    <lineage>
        <taxon>Bacteria</taxon>
        <taxon>Bacillati</taxon>
        <taxon>Actinomycetota</taxon>
        <taxon>Actinomycetes</taxon>
        <taxon>Micrococcales</taxon>
        <taxon>Microbacteriaceae</taxon>
        <taxon>Clavibacter</taxon>
    </lineage>
</organism>
<evidence type="ECO:0000256" key="16">
    <source>
        <dbReference type="SAM" id="SignalP"/>
    </source>
</evidence>
<evidence type="ECO:0000256" key="6">
    <source>
        <dbReference type="ARBA" id="ARBA00022729"/>
    </source>
</evidence>
<dbReference type="Pfam" id="PF00328">
    <property type="entry name" value="His_Phos_2"/>
    <property type="match status" value="1"/>
</dbReference>
<dbReference type="GO" id="GO:0016020">
    <property type="term" value="C:membrane"/>
    <property type="evidence" value="ECO:0007669"/>
    <property type="project" value="UniProtKB-SubCell"/>
</dbReference>
<keyword evidence="7" id="KW-0378">Hydrolase</keyword>
<evidence type="ECO:0000256" key="11">
    <source>
        <dbReference type="ARBA" id="ARBA00043671"/>
    </source>
</evidence>
<dbReference type="KEGG" id="cms:CMS2887"/>
<name>B0RC72_CLASE</name>
<dbReference type="HOGENOM" id="CLU_029165_2_0_11"/>
<comment type="similarity">
    <text evidence="2">Belongs to the histidine acid phosphatase family. MINPP1 subfamily.</text>
</comment>
<dbReference type="GO" id="GO:0034417">
    <property type="term" value="F:bisphosphoglycerate 3-phosphatase activity"/>
    <property type="evidence" value="ECO:0007669"/>
    <property type="project" value="UniProtKB-EC"/>
</dbReference>
<dbReference type="AlphaFoldDB" id="B0RC72"/>
<evidence type="ECO:0000256" key="10">
    <source>
        <dbReference type="ARBA" id="ARBA00043668"/>
    </source>
</evidence>
<feature type="compositionally biased region" description="Gly residues" evidence="14">
    <location>
        <begin position="36"/>
        <end position="46"/>
    </location>
</feature>